<keyword evidence="2" id="KW-1185">Reference proteome</keyword>
<evidence type="ECO:0000256" key="1">
    <source>
        <dbReference type="SAM" id="MobiDB-lite"/>
    </source>
</evidence>
<dbReference type="Proteomes" id="UP000036681">
    <property type="component" value="Unplaced"/>
</dbReference>
<dbReference type="AlphaFoldDB" id="A0A0M3HSN0"/>
<feature type="compositionally biased region" description="Polar residues" evidence="1">
    <location>
        <begin position="73"/>
        <end position="84"/>
    </location>
</feature>
<evidence type="ECO:0000313" key="2">
    <source>
        <dbReference type="Proteomes" id="UP000036681"/>
    </source>
</evidence>
<feature type="region of interest" description="Disordered" evidence="1">
    <location>
        <begin position="64"/>
        <end position="112"/>
    </location>
</feature>
<name>A0A0M3HSN0_ASCLU</name>
<evidence type="ECO:0000313" key="3">
    <source>
        <dbReference type="WBParaSite" id="ALUE_0000550101-mRNA-1"/>
    </source>
</evidence>
<dbReference type="WBParaSite" id="ALUE_0000550101-mRNA-1">
    <property type="protein sequence ID" value="ALUE_0000550101-mRNA-1"/>
    <property type="gene ID" value="ALUE_0000550101"/>
</dbReference>
<sequence>MVVPSEGFDISNAGSCLGLAAQGRNSAIPEVSSCMPLLAACFRVVGKVAERYRSDVTLRQWGADAWGQHRSSKNTADSMLTIPSSYKDRVQKMPNAGEQRRDGTGRKNAKQE</sequence>
<protein>
    <submittedName>
        <fullName evidence="3">Uncharacterized protein</fullName>
    </submittedName>
</protein>
<feature type="compositionally biased region" description="Basic and acidic residues" evidence="1">
    <location>
        <begin position="98"/>
        <end position="112"/>
    </location>
</feature>
<accession>A0A0M3HSN0</accession>
<proteinExistence type="predicted"/>
<reference evidence="3" key="1">
    <citation type="submission" date="2017-02" db="UniProtKB">
        <authorList>
            <consortium name="WormBaseParasite"/>
        </authorList>
    </citation>
    <scope>IDENTIFICATION</scope>
</reference>
<organism evidence="2 3">
    <name type="scientific">Ascaris lumbricoides</name>
    <name type="common">Giant roundworm</name>
    <dbReference type="NCBI Taxonomy" id="6252"/>
    <lineage>
        <taxon>Eukaryota</taxon>
        <taxon>Metazoa</taxon>
        <taxon>Ecdysozoa</taxon>
        <taxon>Nematoda</taxon>
        <taxon>Chromadorea</taxon>
        <taxon>Rhabditida</taxon>
        <taxon>Spirurina</taxon>
        <taxon>Ascaridomorpha</taxon>
        <taxon>Ascaridoidea</taxon>
        <taxon>Ascarididae</taxon>
        <taxon>Ascaris</taxon>
    </lineage>
</organism>